<dbReference type="EMBL" id="FMCU01000020">
    <property type="protein sequence ID" value="SCF46751.1"/>
    <property type="molecule type" value="Genomic_DNA"/>
</dbReference>
<dbReference type="AlphaFoldDB" id="A0A1C5ANV9"/>
<dbReference type="Pfam" id="PF00069">
    <property type="entry name" value="Pkinase"/>
    <property type="match status" value="1"/>
</dbReference>
<evidence type="ECO:0000256" key="1">
    <source>
        <dbReference type="ARBA" id="ARBA00022679"/>
    </source>
</evidence>
<dbReference type="SUPFAM" id="SSF56112">
    <property type="entry name" value="Protein kinase-like (PK-like)"/>
    <property type="match status" value="1"/>
</dbReference>
<evidence type="ECO:0000259" key="8">
    <source>
        <dbReference type="PROSITE" id="PS50011"/>
    </source>
</evidence>
<feature type="region of interest" description="Disordered" evidence="6">
    <location>
        <begin position="30"/>
        <end position="59"/>
    </location>
</feature>
<evidence type="ECO:0000256" key="3">
    <source>
        <dbReference type="ARBA" id="ARBA00022777"/>
    </source>
</evidence>
<dbReference type="PROSITE" id="PS50011">
    <property type="entry name" value="PROTEIN_KINASE_DOM"/>
    <property type="match status" value="1"/>
</dbReference>
<feature type="binding site" evidence="5">
    <location>
        <position position="109"/>
    </location>
    <ligand>
        <name>ATP</name>
        <dbReference type="ChEBI" id="CHEBI:30616"/>
    </ligand>
</feature>
<protein>
    <submittedName>
        <fullName evidence="9">Serine/threonine protein kinase</fullName>
    </submittedName>
</protein>
<keyword evidence="1" id="KW-0808">Transferase</keyword>
<dbReference type="PROSITE" id="PS00108">
    <property type="entry name" value="PROTEIN_KINASE_ST"/>
    <property type="match status" value="1"/>
</dbReference>
<keyword evidence="3 9" id="KW-0418">Kinase</keyword>
<reference evidence="10" key="1">
    <citation type="submission" date="2016-06" db="EMBL/GenBank/DDBJ databases">
        <authorList>
            <person name="Varghese N."/>
            <person name="Submissions Spin"/>
        </authorList>
    </citation>
    <scope>NUCLEOTIDE SEQUENCE [LARGE SCALE GENOMIC DNA]</scope>
    <source>
        <strain evidence="10">DSM 44100</strain>
    </source>
</reference>
<evidence type="ECO:0000256" key="7">
    <source>
        <dbReference type="SAM" id="Phobius"/>
    </source>
</evidence>
<organism evidence="9 10">
    <name type="scientific">Micromonospora matsumotoense</name>
    <dbReference type="NCBI Taxonomy" id="121616"/>
    <lineage>
        <taxon>Bacteria</taxon>
        <taxon>Bacillati</taxon>
        <taxon>Actinomycetota</taxon>
        <taxon>Actinomycetes</taxon>
        <taxon>Micromonosporales</taxon>
        <taxon>Micromonosporaceae</taxon>
        <taxon>Micromonospora</taxon>
    </lineage>
</organism>
<dbReference type="InterPro" id="IPR000719">
    <property type="entry name" value="Prot_kinase_dom"/>
</dbReference>
<dbReference type="Gene3D" id="3.30.200.20">
    <property type="entry name" value="Phosphorylase Kinase, domain 1"/>
    <property type="match status" value="1"/>
</dbReference>
<keyword evidence="4 5" id="KW-0067">ATP-binding</keyword>
<gene>
    <name evidence="9" type="ORF">GA0070216_12061</name>
</gene>
<dbReference type="GO" id="GO:0005524">
    <property type="term" value="F:ATP binding"/>
    <property type="evidence" value="ECO:0007669"/>
    <property type="project" value="UniProtKB-UniRule"/>
</dbReference>
<keyword evidence="2 5" id="KW-0547">Nucleotide-binding</keyword>
<feature type="region of interest" description="Disordered" evidence="6">
    <location>
        <begin position="349"/>
        <end position="397"/>
    </location>
</feature>
<keyword evidence="7" id="KW-1133">Transmembrane helix</keyword>
<keyword evidence="7" id="KW-0472">Membrane</keyword>
<accession>A0A1C5ANV9</accession>
<dbReference type="SMART" id="SM00220">
    <property type="entry name" value="S_TKc"/>
    <property type="match status" value="1"/>
</dbReference>
<evidence type="ECO:0000256" key="5">
    <source>
        <dbReference type="PROSITE-ProRule" id="PRU10141"/>
    </source>
</evidence>
<keyword evidence="10" id="KW-1185">Reference proteome</keyword>
<proteinExistence type="predicted"/>
<evidence type="ECO:0000313" key="9">
    <source>
        <dbReference type="EMBL" id="SCF46751.1"/>
    </source>
</evidence>
<evidence type="ECO:0000256" key="6">
    <source>
        <dbReference type="SAM" id="MobiDB-lite"/>
    </source>
</evidence>
<name>A0A1C5ANV9_9ACTN</name>
<evidence type="ECO:0000256" key="2">
    <source>
        <dbReference type="ARBA" id="ARBA00022741"/>
    </source>
</evidence>
<feature type="domain" description="Protein kinase" evidence="8">
    <location>
        <begin position="81"/>
        <end position="336"/>
    </location>
</feature>
<dbReference type="PANTHER" id="PTHR43289:SF34">
    <property type="entry name" value="SERINE_THREONINE-PROTEIN KINASE YBDM-RELATED"/>
    <property type="match status" value="1"/>
</dbReference>
<dbReference type="GO" id="GO:0004674">
    <property type="term" value="F:protein serine/threonine kinase activity"/>
    <property type="evidence" value="ECO:0007669"/>
    <property type="project" value="UniProtKB-KW"/>
</dbReference>
<dbReference type="PROSITE" id="PS00107">
    <property type="entry name" value="PROTEIN_KINASE_ATP"/>
    <property type="match status" value="1"/>
</dbReference>
<evidence type="ECO:0000256" key="4">
    <source>
        <dbReference type="ARBA" id="ARBA00022840"/>
    </source>
</evidence>
<dbReference type="InterPro" id="IPR017441">
    <property type="entry name" value="Protein_kinase_ATP_BS"/>
</dbReference>
<feature type="transmembrane region" description="Helical" evidence="7">
    <location>
        <begin position="402"/>
        <end position="423"/>
    </location>
</feature>
<dbReference type="PANTHER" id="PTHR43289">
    <property type="entry name" value="MITOGEN-ACTIVATED PROTEIN KINASE KINASE KINASE 20-RELATED"/>
    <property type="match status" value="1"/>
</dbReference>
<feature type="compositionally biased region" description="Low complexity" evidence="6">
    <location>
        <begin position="446"/>
        <end position="469"/>
    </location>
</feature>
<dbReference type="Proteomes" id="UP000198797">
    <property type="component" value="Unassembled WGS sequence"/>
</dbReference>
<dbReference type="InterPro" id="IPR011009">
    <property type="entry name" value="Kinase-like_dom_sf"/>
</dbReference>
<dbReference type="STRING" id="121616.GA0070216_12061"/>
<keyword evidence="7" id="KW-0812">Transmembrane</keyword>
<dbReference type="Gene3D" id="1.10.510.10">
    <property type="entry name" value="Transferase(Phosphotransferase) domain 1"/>
    <property type="match status" value="1"/>
</dbReference>
<evidence type="ECO:0000313" key="10">
    <source>
        <dbReference type="Proteomes" id="UP000198797"/>
    </source>
</evidence>
<sequence length="619" mass="63801">MTTATAPPDTPAGPFGAWADPSRLRTAAKMPGGRAIGCGRSPNELRGTRDWRNGSRAGRGLRAADVNDGLRPGDPARLGGFELLNRLGEGGMGSVFLARSPQGRQVAVKVVRAELSHDDEFRGRFRSEVNRARQVPPFCTAEVLDADPDHDPPYLVVEYVEGPSLAQVIRDRGPLGAAQLHSIAVGVATALTAIHGAGVIHRDLKPANVLVAPGGIKVIDFGIARALEATSQHTRTHQMVGTVSYMAPERFDTASGRAVGPAADIFAWGAVVAYAATGRNPFGGDSATATAMRILTQPPDLTGLTGPLRELVSRALEKDPDDRPTARELLDGLLTVAAPVGDPAPVAAMSPAGAAGADQPSGGSLGPVTPPAAAGDGQGEPSTSSAAGTGPAGRRSPLRRRWLTGVGAAVAVIAVLVPVTLFGPRLFDSRSTPDPSGSAGAGPAAGGPATTASAAGTPTPSPSAAPSTSVDRTQAILAGQRQILLHVVEIDRDLSLPFDGEVRVSDGTKPDARFVLDPVGVDFMIKSLNPEIAHRPCLGVKIDEEGYASLVGTECNPGGATLFGVSREGKDDKGRLSYAIVSEKYGVVQWSPSQKKIYVEVLGDAPVGTTFSLVDRGAV</sequence>
<dbReference type="InterPro" id="IPR008271">
    <property type="entry name" value="Ser/Thr_kinase_AS"/>
</dbReference>
<dbReference type="CDD" id="cd14014">
    <property type="entry name" value="STKc_PknB_like"/>
    <property type="match status" value="1"/>
</dbReference>
<keyword evidence="9" id="KW-0723">Serine/threonine-protein kinase</keyword>
<feature type="region of interest" description="Disordered" evidence="6">
    <location>
        <begin position="430"/>
        <end position="470"/>
    </location>
</feature>